<dbReference type="OrthoDB" id="417697at2759"/>
<comment type="caution">
    <text evidence="1">The sequence shown here is derived from an EMBL/GenBank/DDBJ whole genome shotgun (WGS) entry which is preliminary data.</text>
</comment>
<dbReference type="InterPro" id="IPR029063">
    <property type="entry name" value="SAM-dependent_MTases_sf"/>
</dbReference>
<dbReference type="STRING" id="1507870.A0A1V8TUF6"/>
<proteinExistence type="predicted"/>
<reference evidence="2" key="1">
    <citation type="submission" date="2017-03" db="EMBL/GenBank/DDBJ databases">
        <title>Genomes of endolithic fungi from Antarctica.</title>
        <authorList>
            <person name="Coleine C."/>
            <person name="Masonjones S."/>
            <person name="Stajich J.E."/>
        </authorList>
    </citation>
    <scope>NUCLEOTIDE SEQUENCE [LARGE SCALE GENOMIC DNA]</scope>
    <source>
        <strain evidence="2">CCFEE 5527</strain>
    </source>
</reference>
<sequence>MVQVYTLPRDPAESARLDEQHQVWKATLDYPELLHPRISLHNYIGLDISAAQYPLVYPSNTSFDVLNILEPVPAKYEGYFDVIHVRLLVLGLVGEQWHTTARILLAMLKPGGFLQWEEADFAHPIYHSGSDDDTTCSALETLTNHALAVSQPTGWLLDESTLLPGFLGLAGFVEVEERVVGSDAVPEWRERFMRIGIKAFEGILRISKFDEGARVRLVKEAEKAVDEGAWGETKFHVVIGRKKA</sequence>
<accession>A0A1V8TUF6</accession>
<organism evidence="1 2">
    <name type="scientific">Cryoendolithus antarcticus</name>
    <dbReference type="NCBI Taxonomy" id="1507870"/>
    <lineage>
        <taxon>Eukaryota</taxon>
        <taxon>Fungi</taxon>
        <taxon>Dikarya</taxon>
        <taxon>Ascomycota</taxon>
        <taxon>Pezizomycotina</taxon>
        <taxon>Dothideomycetes</taxon>
        <taxon>Dothideomycetidae</taxon>
        <taxon>Cladosporiales</taxon>
        <taxon>Cladosporiaceae</taxon>
        <taxon>Cryoendolithus</taxon>
    </lineage>
</organism>
<dbReference type="SUPFAM" id="SSF53335">
    <property type="entry name" value="S-adenosyl-L-methionine-dependent methyltransferases"/>
    <property type="match status" value="1"/>
</dbReference>
<dbReference type="InParanoid" id="A0A1V8TUF6"/>
<evidence type="ECO:0000313" key="1">
    <source>
        <dbReference type="EMBL" id="OQO14977.1"/>
    </source>
</evidence>
<evidence type="ECO:0008006" key="3">
    <source>
        <dbReference type="Google" id="ProtNLM"/>
    </source>
</evidence>
<dbReference type="AlphaFoldDB" id="A0A1V8TUF6"/>
<name>A0A1V8TUF6_9PEZI</name>
<dbReference type="Proteomes" id="UP000192596">
    <property type="component" value="Unassembled WGS sequence"/>
</dbReference>
<protein>
    <recommendedName>
        <fullName evidence="3">Methyltransferase domain-containing protein</fullName>
    </recommendedName>
</protein>
<keyword evidence="2" id="KW-1185">Reference proteome</keyword>
<dbReference type="EMBL" id="NAJO01000001">
    <property type="protein sequence ID" value="OQO14977.1"/>
    <property type="molecule type" value="Genomic_DNA"/>
</dbReference>
<gene>
    <name evidence="1" type="ORF">B0A48_00359</name>
</gene>
<evidence type="ECO:0000313" key="2">
    <source>
        <dbReference type="Proteomes" id="UP000192596"/>
    </source>
</evidence>
<dbReference type="Gene3D" id="3.40.50.150">
    <property type="entry name" value="Vaccinia Virus protein VP39"/>
    <property type="match status" value="1"/>
</dbReference>